<dbReference type="EMBL" id="LAZR01001757">
    <property type="protein sequence ID" value="KKN39554.1"/>
    <property type="molecule type" value="Genomic_DNA"/>
</dbReference>
<protein>
    <submittedName>
        <fullName evidence="1">Uncharacterized protein</fullName>
    </submittedName>
</protein>
<reference evidence="1" key="1">
    <citation type="journal article" date="2015" name="Nature">
        <title>Complex archaea that bridge the gap between prokaryotes and eukaryotes.</title>
        <authorList>
            <person name="Spang A."/>
            <person name="Saw J.H."/>
            <person name="Jorgensen S.L."/>
            <person name="Zaremba-Niedzwiedzka K."/>
            <person name="Martijn J."/>
            <person name="Lind A.E."/>
            <person name="van Eijk R."/>
            <person name="Schleper C."/>
            <person name="Guy L."/>
            <person name="Ettema T.J."/>
        </authorList>
    </citation>
    <scope>NUCLEOTIDE SEQUENCE</scope>
</reference>
<accession>A0A0F9QAK4</accession>
<sequence>MGKMKQKFIEQQNEQAEERQDAINHLYDAHNILESIEETLALDVNKVIMRLESRQPPISTPDIPVDTFICRCCGNTQREVYECYKILGACFKCCLCEECDKRRDRP</sequence>
<name>A0A0F9QAK4_9ZZZZ</name>
<dbReference type="AlphaFoldDB" id="A0A0F9QAK4"/>
<proteinExistence type="predicted"/>
<comment type="caution">
    <text evidence="1">The sequence shown here is derived from an EMBL/GenBank/DDBJ whole genome shotgun (WGS) entry which is preliminary data.</text>
</comment>
<organism evidence="1">
    <name type="scientific">marine sediment metagenome</name>
    <dbReference type="NCBI Taxonomy" id="412755"/>
    <lineage>
        <taxon>unclassified sequences</taxon>
        <taxon>metagenomes</taxon>
        <taxon>ecological metagenomes</taxon>
    </lineage>
</organism>
<evidence type="ECO:0000313" key="1">
    <source>
        <dbReference type="EMBL" id="KKN39554.1"/>
    </source>
</evidence>
<gene>
    <name evidence="1" type="ORF">LCGC14_0742470</name>
</gene>